<dbReference type="GO" id="GO:0008270">
    <property type="term" value="F:zinc ion binding"/>
    <property type="evidence" value="ECO:0007669"/>
    <property type="project" value="UniProtKB-KW"/>
</dbReference>
<comment type="subcellular location">
    <subcellularLocation>
        <location evidence="2">Cytoplasmic vesicle</location>
        <location evidence="2">Autophagosome</location>
    </subcellularLocation>
    <subcellularLocation>
        <location evidence="1">Vacuole</location>
    </subcellularLocation>
</comment>
<evidence type="ECO:0000256" key="11">
    <source>
        <dbReference type="PROSITE-ProRule" id="PRU00228"/>
    </source>
</evidence>
<evidence type="ECO:0000259" key="15">
    <source>
        <dbReference type="PROSITE" id="PS51745"/>
    </source>
</evidence>
<evidence type="ECO:0000259" key="13">
    <source>
        <dbReference type="PROSITE" id="PS50030"/>
    </source>
</evidence>
<dbReference type="InterPro" id="IPR015940">
    <property type="entry name" value="UBA"/>
</dbReference>
<evidence type="ECO:0000256" key="3">
    <source>
        <dbReference type="ARBA" id="ARBA00022448"/>
    </source>
</evidence>
<dbReference type="Gene3D" id="1.10.8.10">
    <property type="entry name" value="DNA helicase RuvA subunit, C-terminal domain"/>
    <property type="match status" value="2"/>
</dbReference>
<dbReference type="FunFam" id="2.60.40.10:FF:000199">
    <property type="entry name" value="next to BRCA1 gene 1 protein-like"/>
    <property type="match status" value="1"/>
</dbReference>
<dbReference type="Gene3D" id="2.60.40.10">
    <property type="entry name" value="Immunoglobulins"/>
    <property type="match status" value="1"/>
</dbReference>
<dbReference type="InterPro" id="IPR053793">
    <property type="entry name" value="PB1-like"/>
</dbReference>
<dbReference type="InterPro" id="IPR056893">
    <property type="entry name" value="UBA_Nbr1_C"/>
</dbReference>
<dbReference type="PANTHER" id="PTHR20930:SF6">
    <property type="entry name" value="PROTEIN JOKA2"/>
    <property type="match status" value="1"/>
</dbReference>
<evidence type="ECO:0000256" key="10">
    <source>
        <dbReference type="ARBA" id="ARBA00023329"/>
    </source>
</evidence>
<feature type="compositionally biased region" description="Low complexity" evidence="12">
    <location>
        <begin position="91"/>
        <end position="106"/>
    </location>
</feature>
<feature type="domain" description="UBA" evidence="13">
    <location>
        <begin position="839"/>
        <end position="888"/>
    </location>
</feature>
<dbReference type="InterPro" id="IPR013783">
    <property type="entry name" value="Ig-like_fold"/>
</dbReference>
<keyword evidence="3" id="KW-0813">Transport</keyword>
<evidence type="ECO:0000256" key="8">
    <source>
        <dbReference type="ARBA" id="ARBA00022927"/>
    </source>
</evidence>
<dbReference type="GO" id="GO:0005776">
    <property type="term" value="C:autophagosome"/>
    <property type="evidence" value="ECO:0007669"/>
    <property type="project" value="UniProtKB-SubCell"/>
</dbReference>
<feature type="domain" description="PB1" evidence="15">
    <location>
        <begin position="6"/>
        <end position="90"/>
    </location>
</feature>
<evidence type="ECO:0000256" key="7">
    <source>
        <dbReference type="ARBA" id="ARBA00022833"/>
    </source>
</evidence>
<feature type="region of interest" description="Disordered" evidence="12">
    <location>
        <begin position="91"/>
        <end position="117"/>
    </location>
</feature>
<evidence type="ECO:0000313" key="16">
    <source>
        <dbReference type="EMBL" id="WMV21364.1"/>
    </source>
</evidence>
<dbReference type="InterPro" id="IPR000433">
    <property type="entry name" value="Znf_ZZ"/>
</dbReference>
<dbReference type="InterPro" id="IPR032350">
    <property type="entry name" value="Nbr1_FW"/>
</dbReference>
<dbReference type="InterPro" id="IPR000270">
    <property type="entry name" value="PB1_dom"/>
</dbReference>
<dbReference type="EMBL" id="CP133614">
    <property type="protein sequence ID" value="WMV21364.1"/>
    <property type="molecule type" value="Genomic_DNA"/>
</dbReference>
<dbReference type="GO" id="GO:0006914">
    <property type="term" value="P:autophagy"/>
    <property type="evidence" value="ECO:0007669"/>
    <property type="project" value="UniProtKB-KW"/>
</dbReference>
<feature type="compositionally biased region" description="Polar residues" evidence="12">
    <location>
        <begin position="190"/>
        <end position="199"/>
    </location>
</feature>
<protein>
    <recommendedName>
        <fullName evidence="18">Protein NBR1 homolog</fullName>
    </recommendedName>
</protein>
<dbReference type="SMART" id="SM00291">
    <property type="entry name" value="ZnF_ZZ"/>
    <property type="match status" value="1"/>
</dbReference>
<dbReference type="SUPFAM" id="SSF46934">
    <property type="entry name" value="UBA-like"/>
    <property type="match status" value="1"/>
</dbReference>
<keyword evidence="7" id="KW-0862">Zinc</keyword>
<dbReference type="PANTHER" id="PTHR20930">
    <property type="entry name" value="OVARIAN CARCINOMA ANTIGEN CA125-RELATED"/>
    <property type="match status" value="1"/>
</dbReference>
<dbReference type="SUPFAM" id="SSF54277">
    <property type="entry name" value="CAD &amp; PB1 domains"/>
    <property type="match status" value="1"/>
</dbReference>
<evidence type="ECO:0000256" key="12">
    <source>
        <dbReference type="SAM" id="MobiDB-lite"/>
    </source>
</evidence>
<dbReference type="Gene3D" id="3.10.20.90">
    <property type="entry name" value="Phosphatidylinositol 3-kinase Catalytic Subunit, Chain A, domain 1"/>
    <property type="match status" value="1"/>
</dbReference>
<dbReference type="CDD" id="cd06398">
    <property type="entry name" value="PB1_Joka2"/>
    <property type="match status" value="1"/>
</dbReference>
<evidence type="ECO:0000256" key="9">
    <source>
        <dbReference type="ARBA" id="ARBA00023006"/>
    </source>
</evidence>
<evidence type="ECO:0000259" key="14">
    <source>
        <dbReference type="PROSITE" id="PS50135"/>
    </source>
</evidence>
<dbReference type="PROSITE" id="PS50135">
    <property type="entry name" value="ZF_ZZ_2"/>
    <property type="match status" value="1"/>
</dbReference>
<dbReference type="GO" id="GO:0015031">
    <property type="term" value="P:protein transport"/>
    <property type="evidence" value="ECO:0007669"/>
    <property type="project" value="UniProtKB-KW"/>
</dbReference>
<keyword evidence="6 11" id="KW-0863">Zinc-finger</keyword>
<dbReference type="GO" id="GO:0031410">
    <property type="term" value="C:cytoplasmic vesicle"/>
    <property type="evidence" value="ECO:0007669"/>
    <property type="project" value="UniProtKB-KW"/>
</dbReference>
<feature type="domain" description="ZZ-type" evidence="14">
    <location>
        <begin position="442"/>
        <end position="492"/>
    </location>
</feature>
<dbReference type="FunFam" id="1.10.8.10:FF:000085">
    <property type="entry name" value="protein NBR1 homolog"/>
    <property type="match status" value="1"/>
</dbReference>
<sequence length="890" mass="96991">MAMESSIVIKVKYEETLRRFNACVINEKLDLDIGGLRDKIIQLFNFAHDAELTLTYIDEDGDVVTLVDDEDLQDVMRQDLNPLRISARLNAGERSGRASARSSGNSTPLRSPRVQPPFLNLNSRVSDVLKYIPEPLRESVMKVCSDMTASASSSAPILAELVDAMSEMGLSYYQNQASGSQPVKEAGSCSGISKGNTMSADGGMPNVKIGESSPKKNGPLTALHGEPKPKASNEAVDASVKLVSKSETLEGDRTEALSSSFKGSKAQTSLVNSLEKDKKFDVRSLDGRTIGYTYVRNLPIPPEKTSDEQPSKGHPVAKPVDLGGSASSSKVKQCNWDSPSADSSGSSINMPYDGFTPSHLVHLNTVNVNDSHNAGSSGSSMKMPYDGFRPAVRHLSPLIPVNACPFSGVPTVNNPIPPQNFSFEVPLKRSHNHSDGTGTIFHKGVRCDGCGVHPITGPRFISKVKENYDLCSICFAEMGNDADYIRMDRPLTYPNPWSFKGLHDLVNESFAQILMESLSFSPLLTPIVCGVLQHGRLRPRPPTVPQIIRGFGLKAGRPKLDSRFIQDVNVLDGTIMAPLTQFTKIWRMKNNGNLVWPQGTQLVWIGGDKLSDRFSVELEISTAGLAVDQELDVAVDFTAPEHPGRYISYWRLASASGQKFGQRVWVLIQVDALLCLPKKGLVHEAFQGLNLNLPPAGSGVSGPDIINVNSEPQNVLPEPKSSSTMELVDSVAEVNQNKEQEAKFPINDSLLVGFGDKSSSPSASGSPISYPVIDLAEKPSADSSMQPSAAVAMQTPLQDARGNFEVEMSLLQELEEMGFKQVDLNKEILRKNEYDLEQSVDDLCGVAEWDPILEELKEMGFCDKEMNKKLLKKNNGSIKRVVMDLIAGEQ</sequence>
<gene>
    <name evidence="16" type="ORF">MTR67_014749</name>
</gene>
<dbReference type="Proteomes" id="UP001234989">
    <property type="component" value="Chromosome 3"/>
</dbReference>
<keyword evidence="8" id="KW-0653">Protein transport</keyword>
<dbReference type="Pfam" id="PF00564">
    <property type="entry name" value="PB1"/>
    <property type="match status" value="1"/>
</dbReference>
<evidence type="ECO:0000256" key="6">
    <source>
        <dbReference type="ARBA" id="ARBA00022771"/>
    </source>
</evidence>
<dbReference type="Pfam" id="PF00569">
    <property type="entry name" value="ZZ"/>
    <property type="match status" value="1"/>
</dbReference>
<dbReference type="SUPFAM" id="SSF57850">
    <property type="entry name" value="RING/U-box"/>
    <property type="match status" value="1"/>
</dbReference>
<keyword evidence="9" id="KW-0072">Autophagy</keyword>
<dbReference type="CDD" id="cd14319">
    <property type="entry name" value="UBA_NBR1"/>
    <property type="match status" value="2"/>
</dbReference>
<reference evidence="16" key="1">
    <citation type="submission" date="2023-08" db="EMBL/GenBank/DDBJ databases">
        <title>A de novo genome assembly of Solanum verrucosum Schlechtendal, a Mexican diploid species geographically isolated from the other diploid A-genome species in potato relatives.</title>
        <authorList>
            <person name="Hosaka K."/>
        </authorList>
    </citation>
    <scope>NUCLEOTIDE SEQUENCE</scope>
    <source>
        <tissue evidence="16">Young leaves</tissue>
    </source>
</reference>
<keyword evidence="17" id="KW-1185">Reference proteome</keyword>
<name>A0AAF0QK75_SOLVR</name>
<accession>A0AAF0QK75</accession>
<dbReference type="CDD" id="cd14947">
    <property type="entry name" value="NBR1_like"/>
    <property type="match status" value="1"/>
</dbReference>
<dbReference type="Pfam" id="PF24932">
    <property type="entry name" value="UBA_NBR1_C"/>
    <property type="match status" value="2"/>
</dbReference>
<feature type="region of interest" description="Disordered" evidence="12">
    <location>
        <begin position="298"/>
        <end position="345"/>
    </location>
</feature>
<evidence type="ECO:0008006" key="18">
    <source>
        <dbReference type="Google" id="ProtNLM"/>
    </source>
</evidence>
<keyword evidence="4" id="KW-0926">Vacuole</keyword>
<dbReference type="Gene3D" id="3.30.60.90">
    <property type="match status" value="1"/>
</dbReference>
<organism evidence="16 17">
    <name type="scientific">Solanum verrucosum</name>
    <dbReference type="NCBI Taxonomy" id="315347"/>
    <lineage>
        <taxon>Eukaryota</taxon>
        <taxon>Viridiplantae</taxon>
        <taxon>Streptophyta</taxon>
        <taxon>Embryophyta</taxon>
        <taxon>Tracheophyta</taxon>
        <taxon>Spermatophyta</taxon>
        <taxon>Magnoliopsida</taxon>
        <taxon>eudicotyledons</taxon>
        <taxon>Gunneridae</taxon>
        <taxon>Pentapetalae</taxon>
        <taxon>asterids</taxon>
        <taxon>lamiids</taxon>
        <taxon>Solanales</taxon>
        <taxon>Solanaceae</taxon>
        <taxon>Solanoideae</taxon>
        <taxon>Solaneae</taxon>
        <taxon>Solanum</taxon>
    </lineage>
</organism>
<evidence type="ECO:0000256" key="5">
    <source>
        <dbReference type="ARBA" id="ARBA00022723"/>
    </source>
</evidence>
<evidence type="ECO:0000256" key="1">
    <source>
        <dbReference type="ARBA" id="ARBA00004116"/>
    </source>
</evidence>
<dbReference type="Pfam" id="PF16158">
    <property type="entry name" value="N_BRCA1_IG"/>
    <property type="match status" value="1"/>
</dbReference>
<evidence type="ECO:0000256" key="4">
    <source>
        <dbReference type="ARBA" id="ARBA00022554"/>
    </source>
</evidence>
<keyword evidence="5" id="KW-0479">Metal-binding</keyword>
<dbReference type="SMART" id="SM00666">
    <property type="entry name" value="PB1"/>
    <property type="match status" value="1"/>
</dbReference>
<evidence type="ECO:0000256" key="2">
    <source>
        <dbReference type="ARBA" id="ARBA00004419"/>
    </source>
</evidence>
<dbReference type="PROSITE" id="PS50030">
    <property type="entry name" value="UBA"/>
    <property type="match status" value="1"/>
</dbReference>
<dbReference type="InterPro" id="IPR043145">
    <property type="entry name" value="Znf_ZZ_sf"/>
</dbReference>
<feature type="compositionally biased region" description="Polar residues" evidence="12">
    <location>
        <begin position="325"/>
        <end position="337"/>
    </location>
</feature>
<evidence type="ECO:0000313" key="17">
    <source>
        <dbReference type="Proteomes" id="UP001234989"/>
    </source>
</evidence>
<proteinExistence type="predicted"/>
<feature type="region of interest" description="Disordered" evidence="12">
    <location>
        <begin position="177"/>
        <end position="237"/>
    </location>
</feature>
<dbReference type="PROSITE" id="PS51745">
    <property type="entry name" value="PB1"/>
    <property type="match status" value="1"/>
</dbReference>
<keyword evidence="10" id="KW-0968">Cytoplasmic vesicle</keyword>
<dbReference type="InterPro" id="IPR009060">
    <property type="entry name" value="UBA-like_sf"/>
</dbReference>
<dbReference type="AlphaFoldDB" id="A0AAF0QK75"/>